<evidence type="ECO:0000313" key="8">
    <source>
        <dbReference type="EMBL" id="CAD8154128.1"/>
    </source>
</evidence>
<dbReference type="PANTHER" id="PTHR46621:SF1">
    <property type="entry name" value="SNRNA-ACTIVATING PROTEIN COMPLEX SUBUNIT 4"/>
    <property type="match status" value="1"/>
</dbReference>
<dbReference type="GO" id="GO:0042796">
    <property type="term" value="P:snRNA transcription by RNA polymerase III"/>
    <property type="evidence" value="ECO:0007669"/>
    <property type="project" value="TreeGrafter"/>
</dbReference>
<dbReference type="Proteomes" id="UP000683925">
    <property type="component" value="Unassembled WGS sequence"/>
</dbReference>
<dbReference type="PROSITE" id="PS51294">
    <property type="entry name" value="HTH_MYB"/>
    <property type="match status" value="3"/>
</dbReference>
<keyword evidence="9" id="KW-1185">Reference proteome</keyword>
<dbReference type="Pfam" id="PF13921">
    <property type="entry name" value="Myb_DNA-bind_6"/>
    <property type="match status" value="1"/>
</dbReference>
<accession>A0A8S1TQ12</accession>
<dbReference type="GO" id="GO:0001006">
    <property type="term" value="F:RNA polymerase III type 3 promoter sequence-specific DNA binding"/>
    <property type="evidence" value="ECO:0007669"/>
    <property type="project" value="TreeGrafter"/>
</dbReference>
<dbReference type="PANTHER" id="PTHR46621">
    <property type="entry name" value="SNRNA-ACTIVATING PROTEIN COMPLEX SUBUNIT 4"/>
    <property type="match status" value="1"/>
</dbReference>
<reference evidence="8" key="1">
    <citation type="submission" date="2021-01" db="EMBL/GenBank/DDBJ databases">
        <authorList>
            <consortium name="Genoscope - CEA"/>
            <person name="William W."/>
        </authorList>
    </citation>
    <scope>NUCLEOTIDE SEQUENCE</scope>
</reference>
<dbReference type="Pfam" id="PF00249">
    <property type="entry name" value="Myb_DNA-binding"/>
    <property type="match status" value="1"/>
</dbReference>
<feature type="domain" description="Myb-like" evidence="6">
    <location>
        <begin position="66"/>
        <end position="116"/>
    </location>
</feature>
<keyword evidence="1" id="KW-0805">Transcription regulation</keyword>
<evidence type="ECO:0000259" key="6">
    <source>
        <dbReference type="PROSITE" id="PS50090"/>
    </source>
</evidence>
<dbReference type="GO" id="GO:0042795">
    <property type="term" value="P:snRNA transcription by RNA polymerase II"/>
    <property type="evidence" value="ECO:0007669"/>
    <property type="project" value="TreeGrafter"/>
</dbReference>
<feature type="region of interest" description="Disordered" evidence="5">
    <location>
        <begin position="1"/>
        <end position="25"/>
    </location>
</feature>
<dbReference type="GO" id="GO:0000978">
    <property type="term" value="F:RNA polymerase II cis-regulatory region sequence-specific DNA binding"/>
    <property type="evidence" value="ECO:0007669"/>
    <property type="project" value="TreeGrafter"/>
</dbReference>
<keyword evidence="3" id="KW-0804">Transcription</keyword>
<evidence type="ECO:0000256" key="4">
    <source>
        <dbReference type="ARBA" id="ARBA00023242"/>
    </source>
</evidence>
<evidence type="ECO:0000256" key="1">
    <source>
        <dbReference type="ARBA" id="ARBA00023015"/>
    </source>
</evidence>
<gene>
    <name evidence="8" type="ORF">POCTA_138.1.T0290004</name>
</gene>
<evidence type="ECO:0000256" key="3">
    <source>
        <dbReference type="ARBA" id="ARBA00023163"/>
    </source>
</evidence>
<protein>
    <submittedName>
        <fullName evidence="8">Uncharacterized protein</fullName>
    </submittedName>
</protein>
<dbReference type="InterPro" id="IPR051575">
    <property type="entry name" value="Myb-like_DNA-bd"/>
</dbReference>
<dbReference type="GO" id="GO:0019185">
    <property type="term" value="C:snRNA-activating protein complex"/>
    <property type="evidence" value="ECO:0007669"/>
    <property type="project" value="TreeGrafter"/>
</dbReference>
<evidence type="ECO:0000259" key="7">
    <source>
        <dbReference type="PROSITE" id="PS51294"/>
    </source>
</evidence>
<dbReference type="OMA" id="GHFMINT"/>
<dbReference type="InterPro" id="IPR001005">
    <property type="entry name" value="SANT/Myb"/>
</dbReference>
<evidence type="ECO:0000313" key="9">
    <source>
        <dbReference type="Proteomes" id="UP000683925"/>
    </source>
</evidence>
<feature type="domain" description="HTH myb-type" evidence="7">
    <location>
        <begin position="74"/>
        <end position="116"/>
    </location>
</feature>
<dbReference type="InterPro" id="IPR017930">
    <property type="entry name" value="Myb_dom"/>
</dbReference>
<sequence length="259" mass="31265">MIQQVQEESESFIKTQNPRTKWTPQEDNELKKGVKICGMNWIAISLYVHNRNPNQCAQRWKRLQGKRSRTNNFWKPEEDLELALLVQQLGKKWTKIAKIVQNRNSKQCRDRFTNTIDPELKKNCFTPEEDQLIYEKYLEYGPRWSSISRLLQGRSDNQVKNRFYTTIRSKYLQCQNPYYSKQVACSSKEQLEKAREEQLKKLEYFKKEETLWDQNEMQTKDQDISKYISQQDHSNFQVEFYSYINIEEEVWSSENENKL</sequence>
<evidence type="ECO:0000256" key="5">
    <source>
        <dbReference type="SAM" id="MobiDB-lite"/>
    </source>
</evidence>
<dbReference type="AlphaFoldDB" id="A0A8S1TQ12"/>
<feature type="domain" description="HTH myb-type" evidence="7">
    <location>
        <begin position="19"/>
        <end position="68"/>
    </location>
</feature>
<feature type="domain" description="Myb-like" evidence="6">
    <location>
        <begin position="117"/>
        <end position="167"/>
    </location>
</feature>
<keyword evidence="4" id="KW-0539">Nucleus</keyword>
<keyword evidence="2" id="KW-0238">DNA-binding</keyword>
<dbReference type="PROSITE" id="PS50090">
    <property type="entry name" value="MYB_LIKE"/>
    <property type="match status" value="3"/>
</dbReference>
<organism evidence="8 9">
    <name type="scientific">Paramecium octaurelia</name>
    <dbReference type="NCBI Taxonomy" id="43137"/>
    <lineage>
        <taxon>Eukaryota</taxon>
        <taxon>Sar</taxon>
        <taxon>Alveolata</taxon>
        <taxon>Ciliophora</taxon>
        <taxon>Intramacronucleata</taxon>
        <taxon>Oligohymenophorea</taxon>
        <taxon>Peniculida</taxon>
        <taxon>Parameciidae</taxon>
        <taxon>Paramecium</taxon>
    </lineage>
</organism>
<name>A0A8S1TQ12_PAROT</name>
<evidence type="ECO:0000256" key="2">
    <source>
        <dbReference type="ARBA" id="ARBA00023125"/>
    </source>
</evidence>
<dbReference type="SMART" id="SM00717">
    <property type="entry name" value="SANT"/>
    <property type="match status" value="3"/>
</dbReference>
<feature type="domain" description="Myb-like" evidence="6">
    <location>
        <begin position="14"/>
        <end position="64"/>
    </location>
</feature>
<comment type="caution">
    <text evidence="8">The sequence shown here is derived from an EMBL/GenBank/DDBJ whole genome shotgun (WGS) entry which is preliminary data.</text>
</comment>
<feature type="domain" description="HTH myb-type" evidence="7">
    <location>
        <begin position="117"/>
        <end position="171"/>
    </location>
</feature>
<dbReference type="EMBL" id="CAJJDP010000029">
    <property type="protein sequence ID" value="CAD8154128.1"/>
    <property type="molecule type" value="Genomic_DNA"/>
</dbReference>
<dbReference type="CDD" id="cd00167">
    <property type="entry name" value="SANT"/>
    <property type="match status" value="3"/>
</dbReference>
<proteinExistence type="predicted"/>
<dbReference type="OrthoDB" id="293796at2759"/>